<keyword evidence="6" id="KW-1185">Reference proteome</keyword>
<protein>
    <submittedName>
        <fullName evidence="5">AraC-type DNA-binding protein</fullName>
    </submittedName>
</protein>
<accession>A0A1G9G9J0</accession>
<keyword evidence="1" id="KW-0805">Transcription regulation</keyword>
<dbReference type="SUPFAM" id="SSF46689">
    <property type="entry name" value="Homeodomain-like"/>
    <property type="match status" value="2"/>
</dbReference>
<dbReference type="PANTHER" id="PTHR43280">
    <property type="entry name" value="ARAC-FAMILY TRANSCRIPTIONAL REGULATOR"/>
    <property type="match status" value="1"/>
</dbReference>
<dbReference type="GO" id="GO:0043565">
    <property type="term" value="F:sequence-specific DNA binding"/>
    <property type="evidence" value="ECO:0007669"/>
    <property type="project" value="InterPro"/>
</dbReference>
<keyword evidence="3" id="KW-0804">Transcription</keyword>
<dbReference type="PROSITE" id="PS00041">
    <property type="entry name" value="HTH_ARAC_FAMILY_1"/>
    <property type="match status" value="1"/>
</dbReference>
<sequence length="290" mass="32881">MSVWNLPSALREFTFRRIAAPGLEVVQYQATRTTERAHIQFAHNAVVLLRNGSKEVFTPHQTLTLKEGEGFFIKKGHYLMTERPANDMVYESLMLFFDDATAHALGAALLGEARPPQAPPPEVGTLPASAPLESFAQSLKTYLTSDLPTHNSDVLLRLKLQELFWILAADPAMGFGNFLAHLHLPQQRSLEQLVEQHYKENLSLAQLAFLGGFSLSTFKRRFEEHYRMPPRKWLRARRLQEAQRLLQTTDKNVSEVCLEVGFENVSHFVQAFKEAFGHTPKQFQAQAPSP</sequence>
<dbReference type="Pfam" id="PF22200">
    <property type="entry name" value="ExsA_N"/>
    <property type="match status" value="1"/>
</dbReference>
<evidence type="ECO:0000313" key="5">
    <source>
        <dbReference type="EMBL" id="SDK97378.1"/>
    </source>
</evidence>
<dbReference type="InterPro" id="IPR009057">
    <property type="entry name" value="Homeodomain-like_sf"/>
</dbReference>
<dbReference type="SMART" id="SM00342">
    <property type="entry name" value="HTH_ARAC"/>
    <property type="match status" value="1"/>
</dbReference>
<name>A0A1G9G9J0_9BACT</name>
<dbReference type="GO" id="GO:0003700">
    <property type="term" value="F:DNA-binding transcription factor activity"/>
    <property type="evidence" value="ECO:0007669"/>
    <property type="project" value="InterPro"/>
</dbReference>
<dbReference type="InterPro" id="IPR018062">
    <property type="entry name" value="HTH_AraC-typ_CS"/>
</dbReference>
<dbReference type="InterPro" id="IPR018060">
    <property type="entry name" value="HTH_AraC"/>
</dbReference>
<evidence type="ECO:0000256" key="2">
    <source>
        <dbReference type="ARBA" id="ARBA00023125"/>
    </source>
</evidence>
<feature type="domain" description="HTH araC/xylS-type" evidence="4">
    <location>
        <begin position="188"/>
        <end position="286"/>
    </location>
</feature>
<dbReference type="RefSeq" id="WP_176955994.1">
    <property type="nucleotide sequence ID" value="NZ_FNFO01000004.1"/>
</dbReference>
<dbReference type="PRINTS" id="PR00032">
    <property type="entry name" value="HTHARAC"/>
</dbReference>
<proteinExistence type="predicted"/>
<evidence type="ECO:0000313" key="6">
    <source>
        <dbReference type="Proteomes" id="UP000198510"/>
    </source>
</evidence>
<dbReference type="Proteomes" id="UP000198510">
    <property type="component" value="Unassembled WGS sequence"/>
</dbReference>
<evidence type="ECO:0000256" key="3">
    <source>
        <dbReference type="ARBA" id="ARBA00023163"/>
    </source>
</evidence>
<dbReference type="STRING" id="1075417.SAMN05421823_10434"/>
<organism evidence="5 6">
    <name type="scientific">Catalinimonas alkaloidigena</name>
    <dbReference type="NCBI Taxonomy" id="1075417"/>
    <lineage>
        <taxon>Bacteria</taxon>
        <taxon>Pseudomonadati</taxon>
        <taxon>Bacteroidota</taxon>
        <taxon>Cytophagia</taxon>
        <taxon>Cytophagales</taxon>
        <taxon>Catalimonadaceae</taxon>
        <taxon>Catalinimonas</taxon>
    </lineage>
</organism>
<dbReference type="PANTHER" id="PTHR43280:SF2">
    <property type="entry name" value="HTH-TYPE TRANSCRIPTIONAL REGULATOR EXSA"/>
    <property type="match status" value="1"/>
</dbReference>
<dbReference type="InterPro" id="IPR020449">
    <property type="entry name" value="Tscrpt_reg_AraC-type_HTH"/>
</dbReference>
<reference evidence="5 6" key="1">
    <citation type="submission" date="2016-10" db="EMBL/GenBank/DDBJ databases">
        <authorList>
            <person name="de Groot N.N."/>
        </authorList>
    </citation>
    <scope>NUCLEOTIDE SEQUENCE [LARGE SCALE GENOMIC DNA]</scope>
    <source>
        <strain evidence="5 6">DSM 25186</strain>
    </source>
</reference>
<dbReference type="AlphaFoldDB" id="A0A1G9G9J0"/>
<keyword evidence="2 5" id="KW-0238">DNA-binding</keyword>
<dbReference type="InterPro" id="IPR054015">
    <property type="entry name" value="ExsA-like_N"/>
</dbReference>
<evidence type="ECO:0000259" key="4">
    <source>
        <dbReference type="PROSITE" id="PS01124"/>
    </source>
</evidence>
<dbReference type="Pfam" id="PF12833">
    <property type="entry name" value="HTH_18"/>
    <property type="match status" value="1"/>
</dbReference>
<evidence type="ECO:0000256" key="1">
    <source>
        <dbReference type="ARBA" id="ARBA00023015"/>
    </source>
</evidence>
<dbReference type="EMBL" id="FNFO01000004">
    <property type="protein sequence ID" value="SDK97378.1"/>
    <property type="molecule type" value="Genomic_DNA"/>
</dbReference>
<dbReference type="PROSITE" id="PS01124">
    <property type="entry name" value="HTH_ARAC_FAMILY_2"/>
    <property type="match status" value="1"/>
</dbReference>
<dbReference type="Gene3D" id="1.10.10.60">
    <property type="entry name" value="Homeodomain-like"/>
    <property type="match status" value="2"/>
</dbReference>
<gene>
    <name evidence="5" type="ORF">SAMN05421823_10434</name>
</gene>